<evidence type="ECO:0000256" key="4">
    <source>
        <dbReference type="ARBA" id="ARBA00013025"/>
    </source>
</evidence>
<accession>A0AAE1X3S2</accession>
<evidence type="ECO:0000256" key="9">
    <source>
        <dbReference type="ARBA" id="ARBA00022741"/>
    </source>
</evidence>
<dbReference type="FunFam" id="3.90.190.20:FF:000011">
    <property type="entry name" value="Folylpolyglutamate synthase"/>
    <property type="match status" value="1"/>
</dbReference>
<dbReference type="PANTHER" id="PTHR11136">
    <property type="entry name" value="FOLYLPOLYGLUTAMATE SYNTHASE-RELATED"/>
    <property type="match status" value="1"/>
</dbReference>
<dbReference type="GO" id="GO:0005739">
    <property type="term" value="C:mitochondrion"/>
    <property type="evidence" value="ECO:0007669"/>
    <property type="project" value="TreeGrafter"/>
</dbReference>
<dbReference type="GO" id="GO:0046872">
    <property type="term" value="F:metal ion binding"/>
    <property type="evidence" value="ECO:0007669"/>
    <property type="project" value="UniProtKB-KW"/>
</dbReference>
<keyword evidence="6" id="KW-0554">One-carbon metabolism</keyword>
<dbReference type="Proteomes" id="UP001289374">
    <property type="component" value="Unassembled WGS sequence"/>
</dbReference>
<keyword evidence="9" id="KW-0547">Nucleotide-binding</keyword>
<evidence type="ECO:0000256" key="6">
    <source>
        <dbReference type="ARBA" id="ARBA00022563"/>
    </source>
</evidence>
<dbReference type="PROSITE" id="PS01012">
    <property type="entry name" value="FOLYLPOLYGLU_SYNT_2"/>
    <property type="match status" value="1"/>
</dbReference>
<evidence type="ECO:0000256" key="10">
    <source>
        <dbReference type="ARBA" id="ARBA00022840"/>
    </source>
</evidence>
<dbReference type="PANTHER" id="PTHR11136:SF5">
    <property type="entry name" value="FOLYLPOLYGLUTAMATE SYNTHASE, MITOCHONDRIAL"/>
    <property type="match status" value="1"/>
</dbReference>
<reference evidence="15" key="1">
    <citation type="submission" date="2020-06" db="EMBL/GenBank/DDBJ databases">
        <authorList>
            <person name="Li T."/>
            <person name="Hu X."/>
            <person name="Zhang T."/>
            <person name="Song X."/>
            <person name="Zhang H."/>
            <person name="Dai N."/>
            <person name="Sheng W."/>
            <person name="Hou X."/>
            <person name="Wei L."/>
        </authorList>
    </citation>
    <scope>NUCLEOTIDE SEQUENCE</scope>
    <source>
        <strain evidence="15">K16</strain>
        <tissue evidence="15">Leaf</tissue>
    </source>
</reference>
<comment type="cofactor">
    <cofactor evidence="1">
        <name>a monovalent cation</name>
        <dbReference type="ChEBI" id="CHEBI:60242"/>
    </cofactor>
</comment>
<dbReference type="GO" id="GO:0006730">
    <property type="term" value="P:one-carbon metabolic process"/>
    <property type="evidence" value="ECO:0007669"/>
    <property type="project" value="UniProtKB-KW"/>
</dbReference>
<dbReference type="GO" id="GO:0005829">
    <property type="term" value="C:cytosol"/>
    <property type="evidence" value="ECO:0007669"/>
    <property type="project" value="TreeGrafter"/>
</dbReference>
<evidence type="ECO:0000256" key="11">
    <source>
        <dbReference type="ARBA" id="ARBA00022842"/>
    </source>
</evidence>
<keyword evidence="11" id="KW-0460">Magnesium</keyword>
<dbReference type="NCBIfam" id="TIGR01499">
    <property type="entry name" value="folC"/>
    <property type="match status" value="1"/>
</dbReference>
<dbReference type="Gene3D" id="3.40.1190.10">
    <property type="entry name" value="Mur-like, catalytic domain"/>
    <property type="match status" value="1"/>
</dbReference>
<comment type="caution">
    <text evidence="15">The sequence shown here is derived from an EMBL/GenBank/DDBJ whole genome shotgun (WGS) entry which is preliminary data.</text>
</comment>
<evidence type="ECO:0000313" key="16">
    <source>
        <dbReference type="Proteomes" id="UP001289374"/>
    </source>
</evidence>
<dbReference type="AlphaFoldDB" id="A0AAE1X3S2"/>
<evidence type="ECO:0000256" key="8">
    <source>
        <dbReference type="ARBA" id="ARBA00022723"/>
    </source>
</evidence>
<sequence>MATLSGRVENVQNHMIYSGYVAPVDLTGDRRLHSPVQIRKKGFGDRKLPFQVLEPMEGNTTVQENAYDLGLPSTYDTAMEALSSLITSKRRGDGSIRSAKYDKLERMMMYIKILGLEEHIAGLKIIHVAGTKGKGSTCTFCEAILRECGFRTGLFTSPHLIDVRERFRLDGMDISEEKFLHYFWECWHQLKENLSNDLPMPPLFQFLTILAFKIFACEKVDVAIIEVGLGGIRDSTNVIKNPVVCGVSPLGMDHMEILGDTLEQIASHKAGILKPQVPAFTVPQLSEAMDVLQKKAMELKVPFEVVAPLDHRKLKGKKLSLSGDHQFTNAGLAVALCKSWLQTTGNWAKLFQHDDVEDNLPEAFVQGLSTAHLSGRAQIVYDSASASSDTVGGPGSSSGDLIFYLDGAHSPESLEACARWFSNTVKEGVDQSSVTSSSSTLQTEEVWSNGHVQAGKNEADKISKQILLFNCMDVRDPQILLPTLVDTCASSGTYFTKAIFVPSISTYGKVTSGSSAIPSENPSKDLTWQFNLQRVWEKIIHGKDCLRKSSEMQIAESTPPRRFIHEDMSNCKPSDGHFACSAVVSSLPMTINWLRDYVKENPSFRIQVLVTGSLHLVGDVLKLLRSLHANSNSGMAGLFTALRPPPASTSLNYRFIGFYSFILLSLALLAFFLRPPDPITHFPYTTQDPPVITTLPRPFPSSPTSSSFPYYRDWKFDFGSNFNPKICITSTTSAGLDEILPWIFYHKVIGITNFLLFVEGKAASPGAYSVLKSIPGVRLIPRTKDLEVQQANSHIWNETWLEPFFYKPCNYELFVKQTLNMESSIVMAREAGMDWIIHIDTDELMYPAGSQGYSVPNLLLDVPKDVDTVVFPNYESAVERDDIKEPFSEVTMFKRISTIFHKRLIPAARIQDHLRPNGAHRWHNYMKIPRYNDSLSYDLVIEDVEINFLLSAFFSFSNTVRKYIHAFMIASTGTEEQMLKWYREHVVWTDREVNLKLLSGGVFTRIYTPMVIIQSLKDSGIFSSAIASAQESAISDDKLLTSSGSVKRSRGVENDIVSGLQ</sequence>
<dbReference type="SUPFAM" id="SSF53623">
    <property type="entry name" value="MurD-like peptide ligases, catalytic domain"/>
    <property type="match status" value="1"/>
</dbReference>
<organism evidence="15 16">
    <name type="scientific">Sesamum angolense</name>
    <dbReference type="NCBI Taxonomy" id="2727404"/>
    <lineage>
        <taxon>Eukaryota</taxon>
        <taxon>Viridiplantae</taxon>
        <taxon>Streptophyta</taxon>
        <taxon>Embryophyta</taxon>
        <taxon>Tracheophyta</taxon>
        <taxon>Spermatophyta</taxon>
        <taxon>Magnoliopsida</taxon>
        <taxon>eudicotyledons</taxon>
        <taxon>Gunneridae</taxon>
        <taxon>Pentapetalae</taxon>
        <taxon>asterids</taxon>
        <taxon>lamiids</taxon>
        <taxon>Lamiales</taxon>
        <taxon>Pedaliaceae</taxon>
        <taxon>Sesamum</taxon>
    </lineage>
</organism>
<evidence type="ECO:0000256" key="7">
    <source>
        <dbReference type="ARBA" id="ARBA00022598"/>
    </source>
</evidence>
<dbReference type="Gene3D" id="3.90.190.20">
    <property type="entry name" value="Mur ligase, C-terminal domain"/>
    <property type="match status" value="1"/>
</dbReference>
<gene>
    <name evidence="15" type="ORF">Sango_0849800</name>
</gene>
<dbReference type="InterPro" id="IPR036565">
    <property type="entry name" value="Mur-like_cat_sf"/>
</dbReference>
<dbReference type="InterPro" id="IPR001645">
    <property type="entry name" value="Folylpolyglutamate_synth"/>
</dbReference>
<dbReference type="GO" id="GO:0004326">
    <property type="term" value="F:tetrahydrofolylpolyglutamate synthase activity"/>
    <property type="evidence" value="ECO:0007669"/>
    <property type="project" value="UniProtKB-EC"/>
</dbReference>
<evidence type="ECO:0000256" key="12">
    <source>
        <dbReference type="ARBA" id="ARBA00030592"/>
    </source>
</evidence>
<evidence type="ECO:0000313" key="15">
    <source>
        <dbReference type="EMBL" id="KAK4404812.1"/>
    </source>
</evidence>
<keyword evidence="7" id="KW-0436">Ligase</keyword>
<evidence type="ECO:0000256" key="1">
    <source>
        <dbReference type="ARBA" id="ARBA00001944"/>
    </source>
</evidence>
<protein>
    <recommendedName>
        <fullName evidence="5">Folylpolyglutamate synthase</fullName>
        <ecNumber evidence="4">6.3.2.17</ecNumber>
    </recommendedName>
    <alternativeName>
        <fullName evidence="13">Folylpoly-gamma-glutamate synthetase</fullName>
    </alternativeName>
    <alternativeName>
        <fullName evidence="12">Tetrahydrofolylpolyglutamate synthase</fullName>
    </alternativeName>
</protein>
<dbReference type="EC" id="6.3.2.17" evidence="4"/>
<comment type="similarity">
    <text evidence="3">Belongs to the folylpolyglutamate synthase family.</text>
</comment>
<reference evidence="15" key="2">
    <citation type="journal article" date="2024" name="Plant">
        <title>Genomic evolution and insights into agronomic trait innovations of Sesamum species.</title>
        <authorList>
            <person name="Miao H."/>
            <person name="Wang L."/>
            <person name="Qu L."/>
            <person name="Liu H."/>
            <person name="Sun Y."/>
            <person name="Le M."/>
            <person name="Wang Q."/>
            <person name="Wei S."/>
            <person name="Zheng Y."/>
            <person name="Lin W."/>
            <person name="Duan Y."/>
            <person name="Cao H."/>
            <person name="Xiong S."/>
            <person name="Wang X."/>
            <person name="Wei L."/>
            <person name="Li C."/>
            <person name="Ma Q."/>
            <person name="Ju M."/>
            <person name="Zhao R."/>
            <person name="Li G."/>
            <person name="Mu C."/>
            <person name="Tian Q."/>
            <person name="Mei H."/>
            <person name="Zhang T."/>
            <person name="Gao T."/>
            <person name="Zhang H."/>
        </authorList>
    </citation>
    <scope>NUCLEOTIDE SEQUENCE</scope>
    <source>
        <strain evidence="15">K16</strain>
    </source>
</reference>
<dbReference type="GO" id="GO:0005524">
    <property type="term" value="F:ATP binding"/>
    <property type="evidence" value="ECO:0007669"/>
    <property type="project" value="UniProtKB-KW"/>
</dbReference>
<keyword evidence="16" id="KW-1185">Reference proteome</keyword>
<keyword evidence="8" id="KW-0479">Metal-binding</keyword>
<dbReference type="FunFam" id="3.40.1190.10:FF:000017">
    <property type="entry name" value="Folylpolyglutamate synthase"/>
    <property type="match status" value="1"/>
</dbReference>
<evidence type="ECO:0000256" key="3">
    <source>
        <dbReference type="ARBA" id="ARBA00008276"/>
    </source>
</evidence>
<evidence type="ECO:0000256" key="5">
    <source>
        <dbReference type="ARBA" id="ARBA00018660"/>
    </source>
</evidence>
<comment type="pathway">
    <text evidence="2">Cofactor biosynthesis; tetrahydrofolylpolyglutamate biosynthesis.</text>
</comment>
<evidence type="ECO:0000256" key="2">
    <source>
        <dbReference type="ARBA" id="ARBA00005150"/>
    </source>
</evidence>
<name>A0AAE1X3S2_9LAMI</name>
<dbReference type="InterPro" id="IPR018109">
    <property type="entry name" value="Folylpolyglutamate_synth_CS"/>
</dbReference>
<dbReference type="InterPro" id="IPR036615">
    <property type="entry name" value="Mur_ligase_C_dom_sf"/>
</dbReference>
<proteinExistence type="inferred from homology"/>
<dbReference type="EMBL" id="JACGWL010000004">
    <property type="protein sequence ID" value="KAK4404812.1"/>
    <property type="molecule type" value="Genomic_DNA"/>
</dbReference>
<evidence type="ECO:0000256" key="13">
    <source>
        <dbReference type="ARBA" id="ARBA00030876"/>
    </source>
</evidence>
<comment type="catalytic activity">
    <reaction evidence="14">
        <text>(6S)-5,6,7,8-tetrahydrofolyl-(gamma-L-Glu)(n) + L-glutamate + ATP = (6S)-5,6,7,8-tetrahydrofolyl-(gamma-L-Glu)(n+1) + ADP + phosphate + H(+)</text>
        <dbReference type="Rhea" id="RHEA:10580"/>
        <dbReference type="Rhea" id="RHEA-COMP:14738"/>
        <dbReference type="Rhea" id="RHEA-COMP:14740"/>
        <dbReference type="ChEBI" id="CHEBI:15378"/>
        <dbReference type="ChEBI" id="CHEBI:29985"/>
        <dbReference type="ChEBI" id="CHEBI:30616"/>
        <dbReference type="ChEBI" id="CHEBI:43474"/>
        <dbReference type="ChEBI" id="CHEBI:141005"/>
        <dbReference type="ChEBI" id="CHEBI:456216"/>
        <dbReference type="EC" id="6.3.2.17"/>
    </reaction>
</comment>
<evidence type="ECO:0000256" key="14">
    <source>
        <dbReference type="ARBA" id="ARBA00047493"/>
    </source>
</evidence>
<keyword evidence="10" id="KW-0067">ATP-binding</keyword>